<feature type="domain" description="PAS" evidence="17">
    <location>
        <begin position="17"/>
        <end position="64"/>
    </location>
</feature>
<evidence type="ECO:0000256" key="16">
    <source>
        <dbReference type="SAM" id="MobiDB-lite"/>
    </source>
</evidence>
<dbReference type="Pfam" id="PF07228">
    <property type="entry name" value="SpoIIE"/>
    <property type="match status" value="1"/>
</dbReference>
<keyword evidence="9" id="KW-0460">Magnesium</keyword>
<dbReference type="Pfam" id="PF01590">
    <property type="entry name" value="GAF"/>
    <property type="match status" value="1"/>
</dbReference>
<dbReference type="PANTHER" id="PTHR43156">
    <property type="entry name" value="STAGE II SPORULATION PROTEIN E-RELATED"/>
    <property type="match status" value="1"/>
</dbReference>
<evidence type="ECO:0000256" key="6">
    <source>
        <dbReference type="ARBA" id="ARBA00022777"/>
    </source>
</evidence>
<dbReference type="InterPro" id="IPR036890">
    <property type="entry name" value="HATPase_C_sf"/>
</dbReference>
<dbReference type="FunFam" id="3.30.565.10:FF:000028">
    <property type="entry name" value="PAS sensor protein"/>
    <property type="match status" value="1"/>
</dbReference>
<dbReference type="InterPro" id="IPR003018">
    <property type="entry name" value="GAF"/>
</dbReference>
<keyword evidence="6" id="KW-0418">Kinase</keyword>
<keyword evidence="8" id="KW-0067">ATP-binding</keyword>
<dbReference type="PROSITE" id="PS50112">
    <property type="entry name" value="PAS"/>
    <property type="match status" value="1"/>
</dbReference>
<dbReference type="InterPro" id="IPR000014">
    <property type="entry name" value="PAS"/>
</dbReference>
<keyword evidence="3" id="KW-0808">Transferase</keyword>
<dbReference type="Gene3D" id="3.30.450.40">
    <property type="match status" value="1"/>
</dbReference>
<evidence type="ECO:0000313" key="19">
    <source>
        <dbReference type="Proteomes" id="UP000442707"/>
    </source>
</evidence>
<keyword evidence="5" id="KW-0547">Nucleotide-binding</keyword>
<keyword evidence="7" id="KW-0378">Hydrolase</keyword>
<name>A0A6H9UP49_9ACTN</name>
<dbReference type="Gene3D" id="3.30.565.10">
    <property type="entry name" value="Histidine kinase-like ATPase, C-terminal domain"/>
    <property type="match status" value="1"/>
</dbReference>
<dbReference type="GO" id="GO:0016301">
    <property type="term" value="F:kinase activity"/>
    <property type="evidence" value="ECO:0007669"/>
    <property type="project" value="UniProtKB-KW"/>
</dbReference>
<proteinExistence type="predicted"/>
<evidence type="ECO:0000256" key="7">
    <source>
        <dbReference type="ARBA" id="ARBA00022801"/>
    </source>
</evidence>
<keyword evidence="19" id="KW-1185">Reference proteome</keyword>
<dbReference type="FunFam" id="3.60.40.10:FF:000005">
    <property type="entry name" value="Serine/threonine protein phosphatase"/>
    <property type="match status" value="1"/>
</dbReference>
<evidence type="ECO:0000256" key="5">
    <source>
        <dbReference type="ARBA" id="ARBA00022741"/>
    </source>
</evidence>
<dbReference type="SUPFAM" id="SSF55785">
    <property type="entry name" value="PYP-like sensor domain (PAS domain)"/>
    <property type="match status" value="2"/>
</dbReference>
<dbReference type="PANTHER" id="PTHR43156:SF2">
    <property type="entry name" value="STAGE II SPORULATION PROTEIN E"/>
    <property type="match status" value="1"/>
</dbReference>
<dbReference type="SUPFAM" id="SSF55781">
    <property type="entry name" value="GAF domain-like"/>
    <property type="match status" value="1"/>
</dbReference>
<dbReference type="Pfam" id="PF08448">
    <property type="entry name" value="PAS_4"/>
    <property type="match status" value="1"/>
</dbReference>
<evidence type="ECO:0000256" key="3">
    <source>
        <dbReference type="ARBA" id="ARBA00022679"/>
    </source>
</evidence>
<dbReference type="InterPro" id="IPR013656">
    <property type="entry name" value="PAS_4"/>
</dbReference>
<dbReference type="SUPFAM" id="SSF55874">
    <property type="entry name" value="ATPase domain of HSP90 chaperone/DNA topoisomerase II/histidine kinase"/>
    <property type="match status" value="1"/>
</dbReference>
<dbReference type="Gene3D" id="3.60.40.10">
    <property type="entry name" value="PPM-type phosphatase domain"/>
    <property type="match status" value="1"/>
</dbReference>
<dbReference type="SMART" id="SM00331">
    <property type="entry name" value="PP2C_SIG"/>
    <property type="match status" value="1"/>
</dbReference>
<reference evidence="18 19" key="1">
    <citation type="submission" date="2019-09" db="EMBL/GenBank/DDBJ databases">
        <title>Screening of Novel Bioactive Compounds from Soil-Associated.</title>
        <authorList>
            <person name="Zhao S."/>
        </authorList>
    </citation>
    <scope>NUCLEOTIDE SEQUENCE [LARGE SCALE GENOMIC DNA]</scope>
    <source>
        <strain evidence="18 19">HIT-DPA4</strain>
    </source>
</reference>
<keyword evidence="4" id="KW-0479">Metal-binding</keyword>
<evidence type="ECO:0000256" key="4">
    <source>
        <dbReference type="ARBA" id="ARBA00022723"/>
    </source>
</evidence>
<organism evidence="18 19">
    <name type="scientific">Streptomyces luteolifulvus</name>
    <dbReference type="NCBI Taxonomy" id="2615112"/>
    <lineage>
        <taxon>Bacteria</taxon>
        <taxon>Bacillati</taxon>
        <taxon>Actinomycetota</taxon>
        <taxon>Actinomycetes</taxon>
        <taxon>Kitasatosporales</taxon>
        <taxon>Streptomycetaceae</taxon>
        <taxon>Streptomyces</taxon>
    </lineage>
</organism>
<dbReference type="AlphaFoldDB" id="A0A6H9UP49"/>
<evidence type="ECO:0000256" key="8">
    <source>
        <dbReference type="ARBA" id="ARBA00022840"/>
    </source>
</evidence>
<dbReference type="InterPro" id="IPR036457">
    <property type="entry name" value="PPM-type-like_dom_sf"/>
</dbReference>
<dbReference type="GO" id="GO:0046872">
    <property type="term" value="F:metal ion binding"/>
    <property type="evidence" value="ECO:0007669"/>
    <property type="project" value="UniProtKB-KW"/>
</dbReference>
<sequence>MTTPSSGPGAAALGDPLRGTRAATVMLDGRGLVTGWSPEAEQLLGYGAQEVLGRSVDAVAAPADGAGAVGRLMHHSTPEHGEGITLRHRSGRLLRVAAVCRRLPETVAGPVFLLLLTDAEDLGSWQMQQALLHAVATQSSVALTIYGPDLRVVWANSAARQELPGAFGLYRGRSGDELYPGGQVLSAQYPSSITQIMSRVLETGQTVEGLHYRCRPLADPDHEHVWSLSCYRLQDAAGRPLGVCQESVDVTDLHRAQRRLALLNEASVLIGSTLDLRRTVQELAEVLVPGVADFTAVDLLRDVLAGREPRARSAGRPGDVRRAVHRSVREDLPEAVVPPGRTVHYPEGSPQWLCLADERPILNAVLDLSSPWLLQDYERSARMRKLGIHSHLVVPLRARGITMGVATLMRWRNPDAFAAEDLLLVEELAARAAVCIDNARRYTREHQSALTLQRSLLPHELPTHTDVETAYRYLPADAEAGVGGDWFDVLPLACARVGLVVGDVIGHGLRAAATMGRLRTAVHTLADLDLPPDELLSHLDDLVNRLAGEAESAHPFGVEGVVGATCLYGVYDPVTCRATFARAGHPPPALAHLEKAVEFPDIPAGPPLGVGGLPFESAEVEVPEGSILALYTDGLITASDGDPDIGLERLSFALAHPDRPLEEICGGMERILLQDRPRDDVAFLVARPRPLSVDNVASWNLPFEPTAVGQARALTNDRLAQWQLEELAFSTELIVSELVTNAIRHARGPIALRLIRGRNRLICAVSDHSSTSPRMRRAHVVEEGGRGLFLVAQFALRWGTRYTGEGKIIWAELPLPSSEADAPAPSNTPGVPTTGSSPAACRTAPVH</sequence>
<gene>
    <name evidence="18" type="ORF">F7R91_37540</name>
</gene>
<evidence type="ECO:0000256" key="14">
    <source>
        <dbReference type="ARBA" id="ARBA00075117"/>
    </source>
</evidence>
<dbReference type="SMART" id="SM00091">
    <property type="entry name" value="PAS"/>
    <property type="match status" value="2"/>
</dbReference>
<keyword evidence="2" id="KW-0597">Phosphoprotein</keyword>
<dbReference type="CDD" id="cd16936">
    <property type="entry name" value="HATPase_RsbW-like"/>
    <property type="match status" value="1"/>
</dbReference>
<evidence type="ECO:0000256" key="15">
    <source>
        <dbReference type="ARBA" id="ARBA00081350"/>
    </source>
</evidence>
<dbReference type="InterPro" id="IPR013767">
    <property type="entry name" value="PAS_fold"/>
</dbReference>
<dbReference type="InterPro" id="IPR052016">
    <property type="entry name" value="Bact_Sigma-Reg"/>
</dbReference>
<evidence type="ECO:0000259" key="17">
    <source>
        <dbReference type="PROSITE" id="PS50112"/>
    </source>
</evidence>
<accession>A0A6H9UP49</accession>
<protein>
    <recommendedName>
        <fullName evidence="1">protein-serine/threonine phosphatase</fullName>
        <ecNumber evidence="1">3.1.3.16</ecNumber>
    </recommendedName>
    <alternativeName>
        <fullName evidence="15">Protein-serine/threonine phosphatase</fullName>
    </alternativeName>
    <alternativeName>
        <fullName evidence="14">Serine/threonine-protein kinase</fullName>
    </alternativeName>
</protein>
<feature type="compositionally biased region" description="Polar residues" evidence="16">
    <location>
        <begin position="825"/>
        <end position="837"/>
    </location>
</feature>
<dbReference type="InterPro" id="IPR035965">
    <property type="entry name" value="PAS-like_dom_sf"/>
</dbReference>
<dbReference type="EMBL" id="VZRB01000047">
    <property type="protein sequence ID" value="KAB1140059.1"/>
    <property type="molecule type" value="Genomic_DNA"/>
</dbReference>
<evidence type="ECO:0000256" key="10">
    <source>
        <dbReference type="ARBA" id="ARBA00022912"/>
    </source>
</evidence>
<dbReference type="EC" id="3.1.3.16" evidence="1"/>
<comment type="caution">
    <text evidence="18">The sequence shown here is derived from an EMBL/GenBank/DDBJ whole genome shotgun (WGS) entry which is preliminary data.</text>
</comment>
<dbReference type="InterPro" id="IPR001932">
    <property type="entry name" value="PPM-type_phosphatase-like_dom"/>
</dbReference>
<evidence type="ECO:0000256" key="2">
    <source>
        <dbReference type="ARBA" id="ARBA00022553"/>
    </source>
</evidence>
<dbReference type="InterPro" id="IPR003594">
    <property type="entry name" value="HATPase_dom"/>
</dbReference>
<dbReference type="CDD" id="cd00130">
    <property type="entry name" value="PAS"/>
    <property type="match status" value="1"/>
</dbReference>
<evidence type="ECO:0000256" key="9">
    <source>
        <dbReference type="ARBA" id="ARBA00022842"/>
    </source>
</evidence>
<dbReference type="InterPro" id="IPR029016">
    <property type="entry name" value="GAF-like_dom_sf"/>
</dbReference>
<comment type="catalytic activity">
    <reaction evidence="12">
        <text>O-phospho-L-seryl-[protein] + H2O = L-seryl-[protein] + phosphate</text>
        <dbReference type="Rhea" id="RHEA:20629"/>
        <dbReference type="Rhea" id="RHEA-COMP:9863"/>
        <dbReference type="Rhea" id="RHEA-COMP:11604"/>
        <dbReference type="ChEBI" id="CHEBI:15377"/>
        <dbReference type="ChEBI" id="CHEBI:29999"/>
        <dbReference type="ChEBI" id="CHEBI:43474"/>
        <dbReference type="ChEBI" id="CHEBI:83421"/>
        <dbReference type="EC" id="3.1.3.16"/>
    </reaction>
</comment>
<evidence type="ECO:0000256" key="13">
    <source>
        <dbReference type="ARBA" id="ARBA00056274"/>
    </source>
</evidence>
<evidence type="ECO:0000256" key="12">
    <source>
        <dbReference type="ARBA" id="ARBA00047761"/>
    </source>
</evidence>
<dbReference type="GO" id="GO:0005524">
    <property type="term" value="F:ATP binding"/>
    <property type="evidence" value="ECO:0007669"/>
    <property type="project" value="UniProtKB-KW"/>
</dbReference>
<dbReference type="GO" id="GO:0006355">
    <property type="term" value="P:regulation of DNA-templated transcription"/>
    <property type="evidence" value="ECO:0007669"/>
    <property type="project" value="InterPro"/>
</dbReference>
<evidence type="ECO:0000256" key="1">
    <source>
        <dbReference type="ARBA" id="ARBA00013081"/>
    </source>
</evidence>
<comment type="function">
    <text evidence="13">Primarily acts as an independent SigF regulator that is sensitive to the osmosensory signal, mediating the cross talk of PknD with the SigF regulon. Possesses both phosphatase and kinase activities. The kinase domain functions as a classic anti-sigma factor-like kinase to phosphorylate the anti-anti-sigma factor domain at the canonical regulatory site, and the phosphatase domain antagonizes this activity.</text>
</comment>
<dbReference type="Pfam" id="PF13581">
    <property type="entry name" value="HATPase_c_2"/>
    <property type="match status" value="1"/>
</dbReference>
<evidence type="ECO:0000256" key="11">
    <source>
        <dbReference type="ARBA" id="ARBA00023211"/>
    </source>
</evidence>
<dbReference type="NCBIfam" id="TIGR00229">
    <property type="entry name" value="sensory_box"/>
    <property type="match status" value="1"/>
</dbReference>
<dbReference type="GO" id="GO:0004722">
    <property type="term" value="F:protein serine/threonine phosphatase activity"/>
    <property type="evidence" value="ECO:0007669"/>
    <property type="project" value="UniProtKB-EC"/>
</dbReference>
<dbReference type="RefSeq" id="WP_150957743.1">
    <property type="nucleotide sequence ID" value="NZ_VZRB01000047.1"/>
</dbReference>
<dbReference type="Pfam" id="PF00989">
    <property type="entry name" value="PAS"/>
    <property type="match status" value="1"/>
</dbReference>
<keyword evidence="11" id="KW-0464">Manganese</keyword>
<dbReference type="FunFam" id="3.30.450.40:FF:000035">
    <property type="entry name" value="PAS sensor protein"/>
    <property type="match status" value="1"/>
</dbReference>
<keyword evidence="10" id="KW-0904">Protein phosphatase</keyword>
<dbReference type="Proteomes" id="UP000442707">
    <property type="component" value="Unassembled WGS sequence"/>
</dbReference>
<dbReference type="SMART" id="SM00065">
    <property type="entry name" value="GAF"/>
    <property type="match status" value="1"/>
</dbReference>
<feature type="region of interest" description="Disordered" evidence="16">
    <location>
        <begin position="819"/>
        <end position="847"/>
    </location>
</feature>
<dbReference type="Gene3D" id="3.30.450.20">
    <property type="entry name" value="PAS domain"/>
    <property type="match status" value="2"/>
</dbReference>
<evidence type="ECO:0000313" key="18">
    <source>
        <dbReference type="EMBL" id="KAB1140059.1"/>
    </source>
</evidence>